<sequence length="421" mass="44472">METASRNIVVGVAGGIAAYKACHVIRAFKEMGDEVRVVPTQAALEFVGKTTFEALSGNPVSTTVNDAVDQVQHVRIGKEADLIVIAPATADLLARMVQGRADDLLTATLLVATCPVVVAPAMHTEMWEHPATQANVATLRARGIVVLQPAHGRLTGSDTGPGRLLDPEQIVDLALAAAQGSSFDTSLAGTKVLISAGGTQEHIDPVRYIGNHSSGRQGFALAEMAAQRGAEVTMVVANSDALPTPAGATVHKVTSAREMQAAIMEHAPGHDAVIMVAAVADVRPAHPADAKLKKGRDEAALESLALEENPDILRGLVQARERGELDPDLVIAGFAAETGDAEHTALELAKAKLERKGCDLLMLNEVSGNQVFGQQRNRGVLLARDGQQREVPDGSKLEVAGVILEELLRCLERRRTSSQDK</sequence>
<dbReference type="GO" id="GO:0015941">
    <property type="term" value="P:pantothenate catabolic process"/>
    <property type="evidence" value="ECO:0007669"/>
    <property type="project" value="InterPro"/>
</dbReference>
<keyword evidence="1 2" id="KW-0285">Flavoprotein</keyword>
<dbReference type="EC" id="4.1.1.36" evidence="1"/>
<dbReference type="InterPro" id="IPR005252">
    <property type="entry name" value="CoaBC"/>
</dbReference>
<dbReference type="GO" id="GO:0004633">
    <property type="term" value="F:phosphopantothenoylcysteine decarboxylase activity"/>
    <property type="evidence" value="ECO:0007669"/>
    <property type="project" value="UniProtKB-UniRule"/>
</dbReference>
<dbReference type="SUPFAM" id="SSF102645">
    <property type="entry name" value="CoaB-like"/>
    <property type="match status" value="1"/>
</dbReference>
<dbReference type="Gene3D" id="3.40.50.10300">
    <property type="entry name" value="CoaB-like"/>
    <property type="match status" value="1"/>
</dbReference>
<comment type="pathway">
    <text evidence="1 2">Cofactor biosynthesis; coenzyme A biosynthesis; CoA from (R)-pantothenate: step 2/5.</text>
</comment>
<feature type="region of interest" description="Phosphopantothenoylcysteine decarboxylase" evidence="1">
    <location>
        <begin position="1"/>
        <end position="191"/>
    </location>
</feature>
<dbReference type="EMBL" id="CP035299">
    <property type="protein sequence ID" value="QAU52307.1"/>
    <property type="molecule type" value="Genomic_DNA"/>
</dbReference>
<dbReference type="GO" id="GO:0071513">
    <property type="term" value="C:phosphopantothenoylcysteine decarboxylase complex"/>
    <property type="evidence" value="ECO:0007669"/>
    <property type="project" value="TreeGrafter"/>
</dbReference>
<comment type="function">
    <text evidence="2">Catalyzes two steps in the biosynthesis of coenzyme A. In the first step cysteine is conjugated to 4'-phosphopantothenate to form 4-phosphopantothenoylcysteine, in the latter compound is decarboxylated to form 4'-phosphopantotheine.</text>
</comment>
<name>A0A410W8M1_9CORY</name>
<feature type="binding site" evidence="1">
    <location>
        <position position="356"/>
    </location>
    <ligand>
        <name>CTP</name>
        <dbReference type="ChEBI" id="CHEBI:37563"/>
    </ligand>
</feature>
<comment type="similarity">
    <text evidence="1 2">In the C-terminal section; belongs to the PPC synthetase family.</text>
</comment>
<comment type="pathway">
    <text evidence="1 2">Cofactor biosynthesis; coenzyme A biosynthesis; CoA from (R)-pantothenate: step 3/5.</text>
</comment>
<dbReference type="Pfam" id="PF02441">
    <property type="entry name" value="Flavoprotein"/>
    <property type="match status" value="1"/>
</dbReference>
<proteinExistence type="inferred from homology"/>
<dbReference type="Pfam" id="PF04127">
    <property type="entry name" value="DFP"/>
    <property type="match status" value="1"/>
</dbReference>
<comment type="similarity">
    <text evidence="1 2">In the N-terminal section; belongs to the HFCD (homo-oligomeric flavin containing Cys decarboxylase) superfamily.</text>
</comment>
<feature type="region of interest" description="Phosphopantothenate--cysteine ligase" evidence="1">
    <location>
        <begin position="192"/>
        <end position="421"/>
    </location>
</feature>
<dbReference type="Proteomes" id="UP000288929">
    <property type="component" value="Chromosome"/>
</dbReference>
<keyword evidence="1 2" id="KW-0436">Ligase</keyword>
<comment type="cofactor">
    <cofactor evidence="1">
        <name>FMN</name>
        <dbReference type="ChEBI" id="CHEBI:58210"/>
    </cofactor>
    <text evidence="1">Binds 1 FMN per subunit.</text>
</comment>
<comment type="caution">
    <text evidence="1">Lacks conserved residue(s) required for the propagation of feature annotation.</text>
</comment>
<dbReference type="InterPro" id="IPR035929">
    <property type="entry name" value="CoaB-like_sf"/>
</dbReference>
<reference evidence="5 6" key="1">
    <citation type="submission" date="2019-01" db="EMBL/GenBank/DDBJ databases">
        <authorList>
            <person name="Ruckert C."/>
            <person name="Busche T."/>
            <person name="Kalinowski J."/>
        </authorList>
    </citation>
    <scope>NUCLEOTIDE SEQUENCE [LARGE SCALE GENOMIC DNA]</scope>
    <source>
        <strain evidence="5 6">136/3</strain>
    </source>
</reference>
<dbReference type="UniPathway" id="UPA00241">
    <property type="reaction ID" value="UER00353"/>
</dbReference>
<evidence type="ECO:0000313" key="6">
    <source>
        <dbReference type="Proteomes" id="UP000288929"/>
    </source>
</evidence>
<evidence type="ECO:0000256" key="1">
    <source>
        <dbReference type="HAMAP-Rule" id="MF_02225"/>
    </source>
</evidence>
<dbReference type="PANTHER" id="PTHR14359">
    <property type="entry name" value="HOMO-OLIGOMERIC FLAVIN CONTAINING CYS DECARBOXYLASE FAMILY"/>
    <property type="match status" value="1"/>
</dbReference>
<evidence type="ECO:0000259" key="4">
    <source>
        <dbReference type="Pfam" id="PF04127"/>
    </source>
</evidence>
<dbReference type="GO" id="GO:0010181">
    <property type="term" value="F:FMN binding"/>
    <property type="evidence" value="ECO:0007669"/>
    <property type="project" value="UniProtKB-UniRule"/>
</dbReference>
<evidence type="ECO:0000313" key="5">
    <source>
        <dbReference type="EMBL" id="QAU52307.1"/>
    </source>
</evidence>
<dbReference type="NCBIfam" id="TIGR00521">
    <property type="entry name" value="coaBC_dfp"/>
    <property type="match status" value="1"/>
</dbReference>
<dbReference type="HAMAP" id="MF_02225">
    <property type="entry name" value="CoaBC"/>
    <property type="match status" value="1"/>
</dbReference>
<keyword evidence="1" id="KW-0479">Metal-binding</keyword>
<feature type="binding site" evidence="1">
    <location>
        <position position="291"/>
    </location>
    <ligand>
        <name>CTP</name>
        <dbReference type="ChEBI" id="CHEBI:37563"/>
    </ligand>
</feature>
<comment type="catalytic activity">
    <reaction evidence="1 2">
        <text>N-[(R)-4-phosphopantothenoyl]-L-cysteine + H(+) = (R)-4'-phosphopantetheine + CO2</text>
        <dbReference type="Rhea" id="RHEA:16793"/>
        <dbReference type="ChEBI" id="CHEBI:15378"/>
        <dbReference type="ChEBI" id="CHEBI:16526"/>
        <dbReference type="ChEBI" id="CHEBI:59458"/>
        <dbReference type="ChEBI" id="CHEBI:61723"/>
        <dbReference type="EC" id="4.1.1.36"/>
    </reaction>
</comment>
<dbReference type="GO" id="GO:0046872">
    <property type="term" value="F:metal ion binding"/>
    <property type="evidence" value="ECO:0007669"/>
    <property type="project" value="UniProtKB-KW"/>
</dbReference>
<dbReference type="InterPro" id="IPR036551">
    <property type="entry name" value="Flavin_trans-like"/>
</dbReference>
<evidence type="ECO:0000259" key="3">
    <source>
        <dbReference type="Pfam" id="PF02441"/>
    </source>
</evidence>
<accession>A0A410W8M1</accession>
<comment type="function">
    <text evidence="1">Catalyzes two sequential steps in the biosynthesis of coenzyme A. In the first step cysteine is conjugated to 4'-phosphopantothenate to form 4-phosphopantothenoylcysteine. In the second step the latter compound is decarboxylated to form 4'-phosphopantotheine.</text>
</comment>
<feature type="binding site" evidence="1">
    <location>
        <position position="334"/>
    </location>
    <ligand>
        <name>CTP</name>
        <dbReference type="ChEBI" id="CHEBI:37563"/>
    </ligand>
</feature>
<dbReference type="InterPro" id="IPR007085">
    <property type="entry name" value="DNA/pantothenate-metab_flavo_C"/>
</dbReference>
<dbReference type="EC" id="6.3.2.5" evidence="1"/>
<dbReference type="RefSeq" id="WP_128889777.1">
    <property type="nucleotide sequence ID" value="NZ_BMCX01000001.1"/>
</dbReference>
<feature type="domain" description="DNA/pantothenate metabolism flavoprotein C-terminal" evidence="4">
    <location>
        <begin position="187"/>
        <end position="408"/>
    </location>
</feature>
<feature type="domain" description="Flavoprotein" evidence="3">
    <location>
        <begin position="7"/>
        <end position="175"/>
    </location>
</feature>
<dbReference type="SUPFAM" id="SSF52507">
    <property type="entry name" value="Homo-oligomeric flavin-containing Cys decarboxylases, HFCD"/>
    <property type="match status" value="1"/>
</dbReference>
<dbReference type="GO" id="GO:0004632">
    <property type="term" value="F:phosphopantothenate--cysteine ligase activity"/>
    <property type="evidence" value="ECO:0007669"/>
    <property type="project" value="UniProtKB-UniRule"/>
</dbReference>
<dbReference type="PANTHER" id="PTHR14359:SF6">
    <property type="entry name" value="PHOSPHOPANTOTHENOYLCYSTEINE DECARBOXYLASE"/>
    <property type="match status" value="1"/>
</dbReference>
<dbReference type="GO" id="GO:0015937">
    <property type="term" value="P:coenzyme A biosynthetic process"/>
    <property type="evidence" value="ECO:0007669"/>
    <property type="project" value="UniProtKB-UniRule"/>
</dbReference>
<dbReference type="OrthoDB" id="9802554at2"/>
<keyword evidence="1 2" id="KW-0210">Decarboxylase</keyword>
<keyword evidence="1 2" id="KW-0288">FMN</keyword>
<dbReference type="Gene3D" id="3.40.50.1950">
    <property type="entry name" value="Flavin prenyltransferase-like"/>
    <property type="match status" value="1"/>
</dbReference>
<organism evidence="5 6">
    <name type="scientific">Corynebacterium pelargi</name>
    <dbReference type="NCBI Taxonomy" id="1471400"/>
    <lineage>
        <taxon>Bacteria</taxon>
        <taxon>Bacillati</taxon>
        <taxon>Actinomycetota</taxon>
        <taxon>Actinomycetes</taxon>
        <taxon>Mycobacteriales</taxon>
        <taxon>Corynebacteriaceae</taxon>
        <taxon>Corynebacterium</taxon>
    </lineage>
</organism>
<feature type="binding site" evidence="1">
    <location>
        <position position="281"/>
    </location>
    <ligand>
        <name>CTP</name>
        <dbReference type="ChEBI" id="CHEBI:37563"/>
    </ligand>
</feature>
<feature type="binding site" evidence="1">
    <location>
        <begin position="310"/>
        <end position="313"/>
    </location>
    <ligand>
        <name>CTP</name>
        <dbReference type="ChEBI" id="CHEBI:37563"/>
    </ligand>
</feature>
<dbReference type="AlphaFoldDB" id="A0A410W8M1"/>
<keyword evidence="6" id="KW-1185">Reference proteome</keyword>
<protein>
    <recommendedName>
        <fullName evidence="1">Coenzyme A biosynthesis bifunctional protein CoaBC</fullName>
    </recommendedName>
    <alternativeName>
        <fullName evidence="1">DNA/pantothenate metabolism flavoprotein</fullName>
    </alternativeName>
    <alternativeName>
        <fullName evidence="1">Phosphopantothenoylcysteine synthetase/decarboxylase</fullName>
        <shortName evidence="1">PPCS-PPCDC</shortName>
    </alternativeName>
    <domain>
        <recommendedName>
            <fullName evidence="1">Phosphopantothenoylcysteine decarboxylase</fullName>
            <shortName evidence="1">PPC decarboxylase</shortName>
            <shortName evidence="1">PPC-DC</shortName>
            <ecNumber evidence="1">4.1.1.36</ecNumber>
        </recommendedName>
        <alternativeName>
            <fullName evidence="1">CoaC</fullName>
        </alternativeName>
    </domain>
    <domain>
        <recommendedName>
            <fullName evidence="1">Phosphopantothenate--cysteine ligase</fullName>
            <ecNumber evidence="1">6.3.2.5</ecNumber>
        </recommendedName>
        <alternativeName>
            <fullName evidence="1">CoaB</fullName>
        </alternativeName>
        <alternativeName>
            <fullName evidence="1">Phosphopantothenoylcysteine synthetase</fullName>
            <shortName evidence="1">PPC synthetase</shortName>
            <shortName evidence="1">PPC-S</shortName>
        </alternativeName>
    </domain>
</protein>
<gene>
    <name evidence="1 5" type="primary">coaBC</name>
    <name evidence="5" type="ORF">CPELA_05175</name>
</gene>
<keyword evidence="1 2" id="KW-0456">Lyase</keyword>
<comment type="catalytic activity">
    <reaction evidence="1 2">
        <text>(R)-4'-phosphopantothenate + L-cysteine + CTP = N-[(R)-4-phosphopantothenoyl]-L-cysteine + CMP + diphosphate + H(+)</text>
        <dbReference type="Rhea" id="RHEA:19397"/>
        <dbReference type="ChEBI" id="CHEBI:10986"/>
        <dbReference type="ChEBI" id="CHEBI:15378"/>
        <dbReference type="ChEBI" id="CHEBI:33019"/>
        <dbReference type="ChEBI" id="CHEBI:35235"/>
        <dbReference type="ChEBI" id="CHEBI:37563"/>
        <dbReference type="ChEBI" id="CHEBI:59458"/>
        <dbReference type="ChEBI" id="CHEBI:60377"/>
        <dbReference type="EC" id="6.3.2.5"/>
    </reaction>
</comment>
<evidence type="ECO:0000256" key="2">
    <source>
        <dbReference type="RuleBase" id="RU364078"/>
    </source>
</evidence>
<dbReference type="KEGG" id="cpeg:CPELA_05175"/>
<feature type="binding site" evidence="1">
    <location>
        <position position="352"/>
    </location>
    <ligand>
        <name>CTP</name>
        <dbReference type="ChEBI" id="CHEBI:37563"/>
    </ligand>
</feature>
<keyword evidence="1" id="KW-0511">Multifunctional enzyme</keyword>
<keyword evidence="1" id="KW-0460">Magnesium</keyword>
<dbReference type="InterPro" id="IPR003382">
    <property type="entry name" value="Flavoprotein"/>
</dbReference>
<comment type="cofactor">
    <cofactor evidence="1">
        <name>Mg(2+)</name>
        <dbReference type="ChEBI" id="CHEBI:18420"/>
    </cofactor>
</comment>